<dbReference type="CDD" id="cd06530">
    <property type="entry name" value="S26_SPase_I"/>
    <property type="match status" value="2"/>
</dbReference>
<dbReference type="GO" id="GO:0016020">
    <property type="term" value="C:membrane"/>
    <property type="evidence" value="ECO:0007669"/>
    <property type="project" value="UniProtKB-SubCell"/>
</dbReference>
<dbReference type="PRINTS" id="PR00727">
    <property type="entry name" value="LEADERPTASE"/>
</dbReference>
<keyword evidence="3" id="KW-0378">Hydrolase</keyword>
<proteinExistence type="inferred from homology"/>
<name>A0A0C1DE61_9SPHI</name>
<evidence type="ECO:0000259" key="4">
    <source>
        <dbReference type="Pfam" id="PF10502"/>
    </source>
</evidence>
<sequence length="275" mass="32283">METAIQANDIIIVNKAAYGINIPNSLNQIGVLKGLFNLHDMNILPFSNVWFKSDPRRNEIVLFYSPEKAKNNLLVKRCIGLPGEVVYIKNDSVFINSVVQNDLGTYKFDYVKKTDFWGIKERRKSQDLRSKGGEQNYVRHFYISVTEQENLNKKGYRMIRFQHNTTFPPVFPSFKQGEWNYQNYGPIKIPKKNEQIILTESVYRIYKDVIKQFEGKEVTRSISGVYYMDGKAIKTYKFKNDYYFLLGDNRLNAIDSRYFGFIPRILIKGRVEFIK</sequence>
<dbReference type="Proteomes" id="UP000031246">
    <property type="component" value="Unassembled WGS sequence"/>
</dbReference>
<dbReference type="GO" id="GO:0009003">
    <property type="term" value="F:signal peptidase activity"/>
    <property type="evidence" value="ECO:0007669"/>
    <property type="project" value="UniProtKB-EC"/>
</dbReference>
<dbReference type="NCBIfam" id="TIGR02227">
    <property type="entry name" value="sigpep_I_bact"/>
    <property type="match status" value="1"/>
</dbReference>
<feature type="domain" description="Peptidase S26" evidence="4">
    <location>
        <begin position="1"/>
        <end position="119"/>
    </location>
</feature>
<dbReference type="InterPro" id="IPR000223">
    <property type="entry name" value="Pept_S26A_signal_pept_1"/>
</dbReference>
<keyword evidence="3" id="KW-0645">Protease</keyword>
<keyword evidence="6" id="KW-1185">Reference proteome</keyword>
<dbReference type="SUPFAM" id="SSF51306">
    <property type="entry name" value="LexA/Signal peptidase"/>
    <property type="match status" value="1"/>
</dbReference>
<evidence type="ECO:0000313" key="6">
    <source>
        <dbReference type="Proteomes" id="UP000031246"/>
    </source>
</evidence>
<dbReference type="EC" id="3.4.21.89" evidence="3"/>
<comment type="catalytic activity">
    <reaction evidence="3">
        <text>Cleavage of hydrophobic, N-terminal signal or leader sequences from secreted and periplasmic proteins.</text>
        <dbReference type="EC" id="3.4.21.89"/>
    </reaction>
</comment>
<gene>
    <name evidence="5" type="ORF">OC25_17475</name>
</gene>
<accession>A0A0C1DE61</accession>
<feature type="domain" description="Peptidase S26" evidence="4">
    <location>
        <begin position="237"/>
        <end position="274"/>
    </location>
</feature>
<dbReference type="GO" id="GO:0004252">
    <property type="term" value="F:serine-type endopeptidase activity"/>
    <property type="evidence" value="ECO:0007669"/>
    <property type="project" value="InterPro"/>
</dbReference>
<dbReference type="GO" id="GO:0006465">
    <property type="term" value="P:signal peptide processing"/>
    <property type="evidence" value="ECO:0007669"/>
    <property type="project" value="InterPro"/>
</dbReference>
<evidence type="ECO:0000256" key="3">
    <source>
        <dbReference type="RuleBase" id="RU362042"/>
    </source>
</evidence>
<comment type="similarity">
    <text evidence="1 3">Belongs to the peptidase S26 family.</text>
</comment>
<dbReference type="PANTHER" id="PTHR43390">
    <property type="entry name" value="SIGNAL PEPTIDASE I"/>
    <property type="match status" value="1"/>
</dbReference>
<reference evidence="5 6" key="1">
    <citation type="submission" date="2014-10" db="EMBL/GenBank/DDBJ databases">
        <title>Pedobacter Kyungheensis.</title>
        <authorList>
            <person name="Anderson B.M."/>
            <person name="Newman J.D."/>
        </authorList>
    </citation>
    <scope>NUCLEOTIDE SEQUENCE [LARGE SCALE GENOMIC DNA]</scope>
    <source>
        <strain evidence="5 6">KACC 16221</strain>
    </source>
</reference>
<dbReference type="Gene3D" id="2.10.109.10">
    <property type="entry name" value="Umud Fragment, subunit A"/>
    <property type="match status" value="2"/>
</dbReference>
<comment type="caution">
    <text evidence="5">The sequence shown here is derived from an EMBL/GenBank/DDBJ whole genome shotgun (WGS) entry which is preliminary data.</text>
</comment>
<dbReference type="InterPro" id="IPR019533">
    <property type="entry name" value="Peptidase_S26"/>
</dbReference>
<dbReference type="EMBL" id="JSYN01000021">
    <property type="protein sequence ID" value="KIA92230.1"/>
    <property type="molecule type" value="Genomic_DNA"/>
</dbReference>
<dbReference type="PANTHER" id="PTHR43390:SF1">
    <property type="entry name" value="CHLOROPLAST PROCESSING PEPTIDASE"/>
    <property type="match status" value="1"/>
</dbReference>
<dbReference type="InterPro" id="IPR036286">
    <property type="entry name" value="LexA/Signal_pep-like_sf"/>
</dbReference>
<evidence type="ECO:0000313" key="5">
    <source>
        <dbReference type="EMBL" id="KIA92230.1"/>
    </source>
</evidence>
<organism evidence="5 6">
    <name type="scientific">Pedobacter kyungheensis</name>
    <dbReference type="NCBI Taxonomy" id="1069985"/>
    <lineage>
        <taxon>Bacteria</taxon>
        <taxon>Pseudomonadati</taxon>
        <taxon>Bacteroidota</taxon>
        <taxon>Sphingobacteriia</taxon>
        <taxon>Sphingobacteriales</taxon>
        <taxon>Sphingobacteriaceae</taxon>
        <taxon>Pedobacter</taxon>
    </lineage>
</organism>
<dbReference type="Pfam" id="PF10502">
    <property type="entry name" value="Peptidase_S26"/>
    <property type="match status" value="2"/>
</dbReference>
<evidence type="ECO:0000256" key="2">
    <source>
        <dbReference type="ARBA" id="ARBA00019232"/>
    </source>
</evidence>
<comment type="subcellular location">
    <subcellularLocation>
        <location evidence="3">Membrane</location>
        <topology evidence="3">Single-pass type II membrane protein</topology>
    </subcellularLocation>
</comment>
<protein>
    <recommendedName>
        <fullName evidence="2 3">Signal peptidase I</fullName>
        <ecNumber evidence="3">3.4.21.89</ecNumber>
    </recommendedName>
</protein>
<evidence type="ECO:0000256" key="1">
    <source>
        <dbReference type="ARBA" id="ARBA00009370"/>
    </source>
</evidence>
<dbReference type="AlphaFoldDB" id="A0A0C1DE61"/>